<dbReference type="GO" id="GO:0003677">
    <property type="term" value="F:DNA binding"/>
    <property type="evidence" value="ECO:0007669"/>
    <property type="project" value="InterPro"/>
</dbReference>
<dbReference type="Gene3D" id="1.10.260.40">
    <property type="entry name" value="lambda repressor-like DNA-binding domains"/>
    <property type="match status" value="1"/>
</dbReference>
<dbReference type="SUPFAM" id="SSF47413">
    <property type="entry name" value="lambda repressor-like DNA-binding domains"/>
    <property type="match status" value="1"/>
</dbReference>
<sequence length="38" mass="4260">MSQSAINHYLNGINALNAYIATKFAKLLKVTVMHLVRD</sequence>
<accession>A0A930Y8M2</accession>
<name>A0A930Y8M2_9PAST</name>
<proteinExistence type="predicted"/>
<protein>
    <submittedName>
        <fullName evidence="1">Helix-turn-helix transcriptional regulator</fullName>
    </submittedName>
</protein>
<comment type="caution">
    <text evidence="1">The sequence shown here is derived from an EMBL/GenBank/DDBJ whole genome shotgun (WGS) entry which is preliminary data.</text>
</comment>
<organism evidence="1">
    <name type="scientific">Gallibacterium anatis</name>
    <dbReference type="NCBI Taxonomy" id="750"/>
    <lineage>
        <taxon>Bacteria</taxon>
        <taxon>Pseudomonadati</taxon>
        <taxon>Pseudomonadota</taxon>
        <taxon>Gammaproteobacteria</taxon>
        <taxon>Pasteurellales</taxon>
        <taxon>Pasteurellaceae</taxon>
        <taxon>Gallibacterium</taxon>
    </lineage>
</organism>
<evidence type="ECO:0000313" key="1">
    <source>
        <dbReference type="EMBL" id="MBF4102592.1"/>
    </source>
</evidence>
<dbReference type="EMBL" id="JADION010000015">
    <property type="protein sequence ID" value="MBF4102592.1"/>
    <property type="molecule type" value="Genomic_DNA"/>
</dbReference>
<dbReference type="AlphaFoldDB" id="A0A930Y8M2"/>
<gene>
    <name evidence="1" type="ORF">INT80_06730</name>
</gene>
<dbReference type="InterPro" id="IPR010982">
    <property type="entry name" value="Lambda_DNA-bd_dom_sf"/>
</dbReference>
<reference evidence="1" key="1">
    <citation type="submission" date="2020-11" db="EMBL/GenBank/DDBJ databases">
        <title>Gallibacterium anatis 1637, full genome, WGS.</title>
        <authorList>
            <person name="Laishevtcev A.I."/>
            <person name="Yakimova E.A."/>
            <person name="Petkovich D."/>
            <person name="Stepanova T.V."/>
            <person name="Kalendr R.S."/>
            <person name="Rubalsky E.O."/>
            <person name="Zulkarneev E.R."/>
            <person name="Aleshkin A.V."/>
        </authorList>
    </citation>
    <scope>NUCLEOTIDE SEQUENCE</scope>
    <source>
        <strain evidence="1">1637</strain>
    </source>
</reference>